<organism evidence="16 17">
    <name type="scientific">Apteryx mantelli</name>
    <name type="common">North Island brown kiwi</name>
    <dbReference type="NCBI Taxonomy" id="2696672"/>
    <lineage>
        <taxon>Eukaryota</taxon>
        <taxon>Metazoa</taxon>
        <taxon>Chordata</taxon>
        <taxon>Craniata</taxon>
        <taxon>Vertebrata</taxon>
        <taxon>Euteleostomi</taxon>
        <taxon>Archelosauria</taxon>
        <taxon>Archosauria</taxon>
        <taxon>Dinosauria</taxon>
        <taxon>Saurischia</taxon>
        <taxon>Theropoda</taxon>
        <taxon>Coelurosauria</taxon>
        <taxon>Aves</taxon>
        <taxon>Palaeognathae</taxon>
        <taxon>Apterygiformes</taxon>
        <taxon>Apterygidae</taxon>
        <taxon>Apteryx</taxon>
    </lineage>
</organism>
<dbReference type="InterPro" id="IPR017942">
    <property type="entry name" value="Lipid-bd_serum_glycop_N"/>
</dbReference>
<feature type="domain" description="Lipid-binding serum glycoprotein N-terminal" evidence="14">
    <location>
        <begin position="26"/>
        <end position="248"/>
    </location>
</feature>
<dbReference type="Proteomes" id="UP001652627">
    <property type="component" value="Chromosome 18"/>
</dbReference>
<dbReference type="Pfam" id="PF01273">
    <property type="entry name" value="LBP_BPI_CETP"/>
    <property type="match status" value="1"/>
</dbReference>
<evidence type="ECO:0000256" key="5">
    <source>
        <dbReference type="ARBA" id="ARBA00022529"/>
    </source>
</evidence>
<comment type="function">
    <text evidence="12">The cytotoxic action of BPI is limited to many species of Gram-negative bacteria; this specificity may be explained by a strong affinity of the very basic N-terminal half for the negatively charged lipopolysaccharides that are unique to the Gram-negative bacterial outer envelope.</text>
</comment>
<evidence type="ECO:0000259" key="15">
    <source>
        <dbReference type="SMART" id="SM00329"/>
    </source>
</evidence>
<keyword evidence="5 12" id="KW-0929">Antimicrobial</keyword>
<keyword evidence="9 12" id="KW-1015">Disulfide bond</keyword>
<keyword evidence="10 12" id="KW-0325">Glycoprotein</keyword>
<feature type="domain" description="Lipid-binding serum glycoprotein C-terminal" evidence="15">
    <location>
        <begin position="263"/>
        <end position="466"/>
    </location>
</feature>
<keyword evidence="8 12" id="KW-0044">Antibiotic</keyword>
<keyword evidence="16" id="KW-1185">Reference proteome</keyword>
<dbReference type="SMART" id="SM00328">
    <property type="entry name" value="BPI1"/>
    <property type="match status" value="1"/>
</dbReference>
<accession>A0ABM4FGK5</accession>
<protein>
    <recommendedName>
        <fullName evidence="3 12">Bactericidal permeability-increasing protein</fullName>
        <shortName evidence="12">BPI</shortName>
    </recommendedName>
</protein>
<comment type="similarity">
    <text evidence="2">Belongs to the BPI/LBP/Plunc superfamily. BPI/LBP family.</text>
</comment>
<evidence type="ECO:0000256" key="13">
    <source>
        <dbReference type="SAM" id="SignalP"/>
    </source>
</evidence>
<dbReference type="Pfam" id="PF02886">
    <property type="entry name" value="LBP_BPI_CETP_C"/>
    <property type="match status" value="1"/>
</dbReference>
<evidence type="ECO:0000259" key="14">
    <source>
        <dbReference type="SMART" id="SM00328"/>
    </source>
</evidence>
<dbReference type="SMART" id="SM00329">
    <property type="entry name" value="BPI2"/>
    <property type="match status" value="1"/>
</dbReference>
<evidence type="ECO:0000313" key="17">
    <source>
        <dbReference type="RefSeq" id="XP_067164075.1"/>
    </source>
</evidence>
<keyword evidence="7 12" id="KW-0391">Immunity</keyword>
<feature type="signal peptide" evidence="13">
    <location>
        <begin position="1"/>
        <end position="17"/>
    </location>
</feature>
<dbReference type="InterPro" id="IPR030675">
    <property type="entry name" value="BPI/LBP"/>
</dbReference>
<evidence type="ECO:0000256" key="9">
    <source>
        <dbReference type="ARBA" id="ARBA00023157"/>
    </source>
</evidence>
<reference evidence="17" key="1">
    <citation type="submission" date="2025-08" db="UniProtKB">
        <authorList>
            <consortium name="RefSeq"/>
        </authorList>
    </citation>
    <scope>IDENTIFICATION</scope>
    <source>
        <tissue evidence="17">Blood</tissue>
    </source>
</reference>
<dbReference type="SUPFAM" id="SSF55394">
    <property type="entry name" value="Bactericidal permeability-increasing protein, BPI"/>
    <property type="match status" value="2"/>
</dbReference>
<evidence type="ECO:0000256" key="7">
    <source>
        <dbReference type="ARBA" id="ARBA00022859"/>
    </source>
</evidence>
<evidence type="ECO:0000256" key="1">
    <source>
        <dbReference type="ARBA" id="ARBA00004613"/>
    </source>
</evidence>
<gene>
    <name evidence="17" type="primary">LOC106497384</name>
</gene>
<evidence type="ECO:0000256" key="12">
    <source>
        <dbReference type="RuleBase" id="RU369039"/>
    </source>
</evidence>
<feature type="chain" id="PRO_5047080820" description="Bactericidal permeability-increasing protein" evidence="13">
    <location>
        <begin position="18"/>
        <end position="472"/>
    </location>
</feature>
<keyword evidence="4 12" id="KW-0964">Secreted</keyword>
<dbReference type="InterPro" id="IPR001124">
    <property type="entry name" value="Lipid-bd_serum_glycop_C"/>
</dbReference>
<evidence type="ECO:0000256" key="6">
    <source>
        <dbReference type="ARBA" id="ARBA00022588"/>
    </source>
</evidence>
<comment type="domain">
    <text evidence="12">The N-terminal region may be exposed to the interior of the granule, whereas the C-terminal portion may be embedded in the membrane. During phagocytosis and degranulation, proteases may be released and activated and cleave BPI at the junction of the N- and C-terminal portions of the molecule, providing controlled release of the N-terminal antibacterial fragment when bacteria are ingested.</text>
</comment>
<evidence type="ECO:0000256" key="4">
    <source>
        <dbReference type="ARBA" id="ARBA00022525"/>
    </source>
</evidence>
<name>A0ABM4FGK5_9AVES</name>
<dbReference type="GeneID" id="106497384"/>
<dbReference type="RefSeq" id="XP_067164075.1">
    <property type="nucleotide sequence ID" value="XM_067307974.1"/>
</dbReference>
<comment type="subunit">
    <text evidence="11 12">Monomer. Homodimer; disulfide-linked.</text>
</comment>
<keyword evidence="6 12" id="KW-0399">Innate immunity</keyword>
<dbReference type="InterPro" id="IPR017943">
    <property type="entry name" value="Bactericidal_perm-incr_a/b_dom"/>
</dbReference>
<evidence type="ECO:0000256" key="8">
    <source>
        <dbReference type="ARBA" id="ARBA00023022"/>
    </source>
</evidence>
<evidence type="ECO:0000256" key="2">
    <source>
        <dbReference type="ARBA" id="ARBA00007292"/>
    </source>
</evidence>
<comment type="subcellular location">
    <subcellularLocation>
        <location evidence="1 12">Secreted</location>
    </subcellularLocation>
</comment>
<dbReference type="PANTHER" id="PTHR10504:SF84">
    <property type="entry name" value="BACTERICIDAL PERMEABILITY-INCREASING PROTEIN"/>
    <property type="match status" value="1"/>
</dbReference>
<evidence type="ECO:0000256" key="10">
    <source>
        <dbReference type="ARBA" id="ARBA00023180"/>
    </source>
</evidence>
<dbReference type="InterPro" id="IPR032942">
    <property type="entry name" value="BPI/LBP/Plunc"/>
</dbReference>
<evidence type="ECO:0000313" key="16">
    <source>
        <dbReference type="Proteomes" id="UP001652627"/>
    </source>
</evidence>
<comment type="domain">
    <text evidence="12">The N- and C-terminal barrels adopt an identical fold despite having only 13% of conserved residues.</text>
</comment>
<sequence length="472" mass="51658">MARLSLLLLLAAGLTVATSNPGLKGRVTQRALDYGRRFGLETLRSLLQKEHVLNLTGSYRLPLLGELAFAVPRVRVHELQIDDSAMDFSEDVGVRLTVRDARIRLSADWAAELWAIRDGGTVEVRAGDVAVSAVLGVSVGAGGRPAVWSAGCDSDIGRLQLEFRRGQSWLYNLLAPVLQGPLRLELNKHLCPELHRGIRRLEDVLENVQVSAQLDPFAAIDYSLLQRPEITAEHGDVSIKGEFFGVGWHRQSPFSAAPVLLPAAREPMLLLGVTEFVANSAAFVYFTAGALHWTVTGDMLPRRFPLQLRTKSLGLFSPQLQELYPDQPMELRLSARRQPLLSCHPDGLRLALFGSAEAFVVLPNATRVPAFLLDIDANVTGKPILTASRIGGSMSLVGLSVAQVESHVGPLEVKSLENLLNFGLRVFGVPLANRKLRAGFPLPAVRRLRLLDPHVTLQEGFALVTTDLQYEP</sequence>
<dbReference type="Gene3D" id="3.15.10.10">
    <property type="entry name" value="Bactericidal permeability-increasing protein, domain 1"/>
    <property type="match status" value="1"/>
</dbReference>
<proteinExistence type="inferred from homology"/>
<keyword evidence="12 13" id="KW-0732">Signal</keyword>
<dbReference type="PANTHER" id="PTHR10504">
    <property type="entry name" value="BACTERICIDAL PERMEABILITY-INCREASING BPI PROTEIN-RELATED"/>
    <property type="match status" value="1"/>
</dbReference>
<evidence type="ECO:0000256" key="11">
    <source>
        <dbReference type="ARBA" id="ARBA00025943"/>
    </source>
</evidence>
<evidence type="ECO:0000256" key="3">
    <source>
        <dbReference type="ARBA" id="ARBA00017827"/>
    </source>
</evidence>
<dbReference type="PIRSF" id="PIRSF002417">
    <property type="entry name" value="Lipid_binding_protein"/>
    <property type="match status" value="1"/>
</dbReference>
<dbReference type="Gene3D" id="3.15.20.10">
    <property type="entry name" value="Bactericidal permeability-increasing protein, domain 2"/>
    <property type="match status" value="1"/>
</dbReference>